<dbReference type="PANTHER" id="PTHR35526:SF3">
    <property type="entry name" value="ANTI-SIGMA-F FACTOR RSBW"/>
    <property type="match status" value="1"/>
</dbReference>
<reference evidence="4 5" key="1">
    <citation type="submission" date="2021-03" db="EMBL/GenBank/DDBJ databases">
        <title>Actinomadura violae sp. nov., isolated from lichen in Thailand.</title>
        <authorList>
            <person name="Kanchanasin P."/>
            <person name="Saeng-In P."/>
            <person name="Phongsopitanun W."/>
            <person name="Yuki M."/>
            <person name="Kudo T."/>
            <person name="Ohkuma M."/>
            <person name="Tanasupawat S."/>
        </authorList>
    </citation>
    <scope>NUCLEOTIDE SEQUENCE [LARGE SCALE GENOMIC DNA]</scope>
    <source>
        <strain evidence="4 5">LCR2-06</strain>
    </source>
</reference>
<protein>
    <submittedName>
        <fullName evidence="4">ATP-binding protein</fullName>
    </submittedName>
</protein>
<keyword evidence="5" id="KW-1185">Reference proteome</keyword>
<dbReference type="RefSeq" id="WP_208251846.1">
    <property type="nucleotide sequence ID" value="NZ_JAGEPF010000040.1"/>
</dbReference>
<dbReference type="Pfam" id="PF13581">
    <property type="entry name" value="HATPase_c_2"/>
    <property type="match status" value="1"/>
</dbReference>
<accession>A0ABS3S7K3</accession>
<feature type="domain" description="Histidine kinase/HSP90-like ATPase" evidence="3">
    <location>
        <begin position="61"/>
        <end position="204"/>
    </location>
</feature>
<dbReference type="InterPro" id="IPR036890">
    <property type="entry name" value="HATPase_C_sf"/>
</dbReference>
<dbReference type="InterPro" id="IPR003594">
    <property type="entry name" value="HATPase_dom"/>
</dbReference>
<feature type="region of interest" description="Disordered" evidence="2">
    <location>
        <begin position="145"/>
        <end position="166"/>
    </location>
</feature>
<keyword evidence="4" id="KW-0067">ATP-binding</keyword>
<evidence type="ECO:0000256" key="2">
    <source>
        <dbReference type="SAM" id="MobiDB-lite"/>
    </source>
</evidence>
<feature type="compositionally biased region" description="Low complexity" evidence="2">
    <location>
        <begin position="9"/>
        <end position="31"/>
    </location>
</feature>
<dbReference type="Proteomes" id="UP000680206">
    <property type="component" value="Unassembled WGS sequence"/>
</dbReference>
<sequence>MTVLPVPCQAQMPPSAFQPSQPSAQPSAPMQRSVRPSPKRPPLFTRDPRDPDRDCEALKLAALPSAAATARRFAAAQLRKWGLGPLTDDVALVTSELVTNAIVEVGSDTIPGDYAALHDHTPPVITLQLRLTVRRLLCEVWDPSPVPPVPARPHEPDSPAPGDPARADLALEDLAESGRGLGLIASLASRWASYPSPAGGKAVIAWWDLAR</sequence>
<comment type="caution">
    <text evidence="4">The sequence shown here is derived from an EMBL/GenBank/DDBJ whole genome shotgun (WGS) entry which is preliminary data.</text>
</comment>
<proteinExistence type="predicted"/>
<gene>
    <name evidence="4" type="ORF">J4709_46200</name>
</gene>
<dbReference type="PANTHER" id="PTHR35526">
    <property type="entry name" value="ANTI-SIGMA-F FACTOR RSBW-RELATED"/>
    <property type="match status" value="1"/>
</dbReference>
<keyword evidence="4" id="KW-0547">Nucleotide-binding</keyword>
<dbReference type="Gene3D" id="3.30.565.10">
    <property type="entry name" value="Histidine kinase-like ATPase, C-terminal domain"/>
    <property type="match status" value="1"/>
</dbReference>
<dbReference type="CDD" id="cd16936">
    <property type="entry name" value="HATPase_RsbW-like"/>
    <property type="match status" value="1"/>
</dbReference>
<evidence type="ECO:0000313" key="4">
    <source>
        <dbReference type="EMBL" id="MBO2464983.1"/>
    </source>
</evidence>
<evidence type="ECO:0000259" key="3">
    <source>
        <dbReference type="Pfam" id="PF13581"/>
    </source>
</evidence>
<keyword evidence="1" id="KW-0418">Kinase</keyword>
<dbReference type="InterPro" id="IPR050267">
    <property type="entry name" value="Anti-sigma-factor_SerPK"/>
</dbReference>
<dbReference type="EMBL" id="JAGEPF010000040">
    <property type="protein sequence ID" value="MBO2464983.1"/>
    <property type="molecule type" value="Genomic_DNA"/>
</dbReference>
<evidence type="ECO:0000256" key="1">
    <source>
        <dbReference type="ARBA" id="ARBA00022527"/>
    </source>
</evidence>
<organism evidence="4 5">
    <name type="scientific">Actinomadura violacea</name>
    <dbReference type="NCBI Taxonomy" id="2819934"/>
    <lineage>
        <taxon>Bacteria</taxon>
        <taxon>Bacillati</taxon>
        <taxon>Actinomycetota</taxon>
        <taxon>Actinomycetes</taxon>
        <taxon>Streptosporangiales</taxon>
        <taxon>Thermomonosporaceae</taxon>
        <taxon>Actinomadura</taxon>
    </lineage>
</organism>
<evidence type="ECO:0000313" key="5">
    <source>
        <dbReference type="Proteomes" id="UP000680206"/>
    </source>
</evidence>
<feature type="region of interest" description="Disordered" evidence="2">
    <location>
        <begin position="1"/>
        <end position="52"/>
    </location>
</feature>
<keyword evidence="1" id="KW-0723">Serine/threonine-protein kinase</keyword>
<name>A0ABS3S7K3_9ACTN</name>
<keyword evidence="1" id="KW-0808">Transferase</keyword>
<dbReference type="GO" id="GO:0005524">
    <property type="term" value="F:ATP binding"/>
    <property type="evidence" value="ECO:0007669"/>
    <property type="project" value="UniProtKB-KW"/>
</dbReference>